<proteinExistence type="predicted"/>
<sequence>MRIIWTAFAIDTLKSIVEYHKEVANPKVAVKIRKEIFSSTGQLLKYPESGQTELLLKHLNENYRYILSGNYKVIYKIIKNDIVITDIFDTRQNPTKIDRSQE</sequence>
<dbReference type="SUPFAM" id="SSF143011">
    <property type="entry name" value="RelE-like"/>
    <property type="match status" value="1"/>
</dbReference>
<dbReference type="AlphaFoldDB" id="A0A5B7X0R7"/>
<dbReference type="InterPro" id="IPR035093">
    <property type="entry name" value="RelE/ParE_toxin_dom_sf"/>
</dbReference>
<dbReference type="InterPro" id="IPR007712">
    <property type="entry name" value="RelE/ParE_toxin"/>
</dbReference>
<dbReference type="RefSeq" id="WP_139065523.1">
    <property type="nucleotide sequence ID" value="NZ_CP040812.1"/>
</dbReference>
<dbReference type="Pfam" id="PF05016">
    <property type="entry name" value="ParE_toxin"/>
    <property type="match status" value="1"/>
</dbReference>
<accession>A0A5B7X0R7</accession>
<dbReference type="Gene3D" id="3.30.2310.20">
    <property type="entry name" value="RelE-like"/>
    <property type="match status" value="1"/>
</dbReference>
<protein>
    <submittedName>
        <fullName evidence="2">Type II toxin-antitoxin system RelE/ParE family toxin</fullName>
    </submittedName>
</protein>
<dbReference type="KEGG" id="afla:FHG64_05710"/>
<organism evidence="2 3">
    <name type="scientific">Antarcticibacterium flavum</name>
    <dbReference type="NCBI Taxonomy" id="2058175"/>
    <lineage>
        <taxon>Bacteria</taxon>
        <taxon>Pseudomonadati</taxon>
        <taxon>Bacteroidota</taxon>
        <taxon>Flavobacteriia</taxon>
        <taxon>Flavobacteriales</taxon>
        <taxon>Flavobacteriaceae</taxon>
        <taxon>Antarcticibacterium</taxon>
    </lineage>
</organism>
<gene>
    <name evidence="2" type="ORF">FHG64_05710</name>
</gene>
<dbReference type="OrthoDB" id="1031021at2"/>
<keyword evidence="1" id="KW-1277">Toxin-antitoxin system</keyword>
<dbReference type="EMBL" id="CP040812">
    <property type="protein sequence ID" value="QCY68939.1"/>
    <property type="molecule type" value="Genomic_DNA"/>
</dbReference>
<evidence type="ECO:0000313" key="3">
    <source>
        <dbReference type="Proteomes" id="UP000309016"/>
    </source>
</evidence>
<dbReference type="Proteomes" id="UP000309016">
    <property type="component" value="Chromosome"/>
</dbReference>
<evidence type="ECO:0000313" key="2">
    <source>
        <dbReference type="EMBL" id="QCY68939.1"/>
    </source>
</evidence>
<name>A0A5B7X0R7_9FLAO</name>
<reference evidence="2 3" key="1">
    <citation type="submission" date="2019-06" db="EMBL/GenBank/DDBJ databases">
        <title>Complete genome sequence of Antarcticibacterium flavum KCTC 52984T from an Antarctic marine sediment.</title>
        <authorList>
            <person name="Lee Y.M."/>
            <person name="Shin S.C."/>
        </authorList>
    </citation>
    <scope>NUCLEOTIDE SEQUENCE [LARGE SCALE GENOMIC DNA]</scope>
    <source>
        <strain evidence="2 3">KCTC 52984</strain>
    </source>
</reference>
<keyword evidence="3" id="KW-1185">Reference proteome</keyword>
<evidence type="ECO:0000256" key="1">
    <source>
        <dbReference type="ARBA" id="ARBA00022649"/>
    </source>
</evidence>